<feature type="compositionally biased region" description="Basic and acidic residues" evidence="1">
    <location>
        <begin position="1"/>
        <end position="13"/>
    </location>
</feature>
<dbReference type="RefSeq" id="WP_253889861.1">
    <property type="nucleotide sequence ID" value="NZ_BAAAVB010000007.1"/>
</dbReference>
<gene>
    <name evidence="3" type="ORF">LV75_005460</name>
</gene>
<keyword evidence="2" id="KW-1133">Transmembrane helix</keyword>
<comment type="caution">
    <text evidence="3">The sequence shown here is derived from an EMBL/GenBank/DDBJ whole genome shotgun (WGS) entry which is preliminary data.</text>
</comment>
<evidence type="ECO:0000256" key="2">
    <source>
        <dbReference type="SAM" id="Phobius"/>
    </source>
</evidence>
<evidence type="ECO:0008006" key="5">
    <source>
        <dbReference type="Google" id="ProtNLM"/>
    </source>
</evidence>
<dbReference type="Pfam" id="PF10821">
    <property type="entry name" value="DUF2567"/>
    <property type="match status" value="1"/>
</dbReference>
<dbReference type="InterPro" id="IPR021213">
    <property type="entry name" value="DUF2567"/>
</dbReference>
<name>A0ABT1IJW2_9PSEU</name>
<organism evidence="3 4">
    <name type="scientific">Actinokineospora diospyrosa</name>
    <dbReference type="NCBI Taxonomy" id="103728"/>
    <lineage>
        <taxon>Bacteria</taxon>
        <taxon>Bacillati</taxon>
        <taxon>Actinomycetota</taxon>
        <taxon>Actinomycetes</taxon>
        <taxon>Pseudonocardiales</taxon>
        <taxon>Pseudonocardiaceae</taxon>
        <taxon>Actinokineospora</taxon>
    </lineage>
</organism>
<dbReference type="Proteomes" id="UP001205185">
    <property type="component" value="Unassembled WGS sequence"/>
</dbReference>
<evidence type="ECO:0000313" key="4">
    <source>
        <dbReference type="Proteomes" id="UP001205185"/>
    </source>
</evidence>
<keyword evidence="4" id="KW-1185">Reference proteome</keyword>
<feature type="transmembrane region" description="Helical" evidence="2">
    <location>
        <begin position="116"/>
        <end position="133"/>
    </location>
</feature>
<proteinExistence type="predicted"/>
<reference evidence="3 4" key="1">
    <citation type="submission" date="2022-06" db="EMBL/GenBank/DDBJ databases">
        <title>Genomic Encyclopedia of Archaeal and Bacterial Type Strains, Phase II (KMG-II): from individual species to whole genera.</title>
        <authorList>
            <person name="Goeker M."/>
        </authorList>
    </citation>
    <scope>NUCLEOTIDE SEQUENCE [LARGE SCALE GENOMIC DNA]</scope>
    <source>
        <strain evidence="3 4">DSM 44255</strain>
    </source>
</reference>
<sequence length="196" mass="21041">MAEQPVRTEDARDAPPPYPVPPADQRRVPVAVKRDVLPAISVLSTISLLGLAVGFLWSRLAPGLLVQIIEDGKPAALRTESYHRFDDLVLFLLLGLAAGIITGAALWLMRERRGPVLLIAAVLGSALAAWLAYQVGLSWAQGRFELPAAPQVGDVLTLAPRLESIWGILAWPLGTALSYGLAAAWNGRDDLGRRLG</sequence>
<feature type="region of interest" description="Disordered" evidence="1">
    <location>
        <begin position="1"/>
        <end position="24"/>
    </location>
</feature>
<feature type="transmembrane region" description="Helical" evidence="2">
    <location>
        <begin position="88"/>
        <end position="109"/>
    </location>
</feature>
<accession>A0ABT1IJW2</accession>
<dbReference type="EMBL" id="JAMTCO010000014">
    <property type="protein sequence ID" value="MCP2272934.1"/>
    <property type="molecule type" value="Genomic_DNA"/>
</dbReference>
<protein>
    <recommendedName>
        <fullName evidence="5">DUF2567 domain-containing protein</fullName>
    </recommendedName>
</protein>
<keyword evidence="2" id="KW-0472">Membrane</keyword>
<evidence type="ECO:0000313" key="3">
    <source>
        <dbReference type="EMBL" id="MCP2272934.1"/>
    </source>
</evidence>
<feature type="transmembrane region" description="Helical" evidence="2">
    <location>
        <begin position="36"/>
        <end position="57"/>
    </location>
</feature>
<keyword evidence="2" id="KW-0812">Transmembrane</keyword>
<feature type="transmembrane region" description="Helical" evidence="2">
    <location>
        <begin position="165"/>
        <end position="185"/>
    </location>
</feature>
<evidence type="ECO:0000256" key="1">
    <source>
        <dbReference type="SAM" id="MobiDB-lite"/>
    </source>
</evidence>